<dbReference type="AlphaFoldDB" id="A0AAU7EFD2"/>
<organism evidence="1 2">
    <name type="scientific">Mariniflexile litorale</name>
    <dbReference type="NCBI Taxonomy" id="3045158"/>
    <lineage>
        <taxon>Bacteria</taxon>
        <taxon>Pseudomonadati</taxon>
        <taxon>Bacteroidota</taxon>
        <taxon>Flavobacteriia</taxon>
        <taxon>Flavobacteriales</taxon>
        <taxon>Flavobacteriaceae</taxon>
        <taxon>Mariniflexile</taxon>
    </lineage>
</organism>
<keyword evidence="2" id="KW-1185">Reference proteome</keyword>
<sequence>MIRLHLNPAILKSLNFNKKDETLEIEFKDDIKTTDCIDIPISILQDYVDSIKQSGMLDTDETHCSNLRIVHSNFKAS</sequence>
<accession>A0AAU7EFD2</accession>
<dbReference type="RefSeq" id="WP_308992205.1">
    <property type="nucleotide sequence ID" value="NZ_CP155618.1"/>
</dbReference>
<name>A0AAU7EFD2_9FLAO</name>
<dbReference type="EMBL" id="CP155618">
    <property type="protein sequence ID" value="XBL14329.1"/>
    <property type="molecule type" value="Genomic_DNA"/>
</dbReference>
<proteinExistence type="predicted"/>
<gene>
    <name evidence="1" type="ORF">QLS71_018715</name>
</gene>
<reference evidence="1" key="1">
    <citation type="submission" date="2024-04" db="EMBL/GenBank/DDBJ databases">
        <title>Mariniflexile litorale, isolated from the shallow sediments of the Sea of Japan.</title>
        <authorList>
            <person name="Romanenko L."/>
            <person name="Isaeva M."/>
        </authorList>
    </citation>
    <scope>NUCLEOTIDE SEQUENCE [LARGE SCALE GENOMIC DNA]</scope>
    <source>
        <strain evidence="1">KMM 9835</strain>
    </source>
</reference>
<evidence type="ECO:0000313" key="2">
    <source>
        <dbReference type="Proteomes" id="UP001224325"/>
    </source>
</evidence>
<protein>
    <submittedName>
        <fullName evidence="1">Uncharacterized protein</fullName>
    </submittedName>
</protein>
<dbReference type="KEGG" id="mlil:QLS71_018715"/>
<dbReference type="Proteomes" id="UP001224325">
    <property type="component" value="Chromosome"/>
</dbReference>
<evidence type="ECO:0000313" key="1">
    <source>
        <dbReference type="EMBL" id="XBL14329.1"/>
    </source>
</evidence>